<feature type="compositionally biased region" description="Polar residues" evidence="3">
    <location>
        <begin position="239"/>
        <end position="248"/>
    </location>
</feature>
<dbReference type="GO" id="GO:0008083">
    <property type="term" value="F:growth factor activity"/>
    <property type="evidence" value="ECO:0007669"/>
    <property type="project" value="InterPro"/>
</dbReference>
<feature type="region of interest" description="Disordered" evidence="3">
    <location>
        <begin position="184"/>
        <end position="266"/>
    </location>
</feature>
<feature type="signal peptide" evidence="2">
    <location>
        <begin position="1"/>
        <end position="18"/>
    </location>
</feature>
<dbReference type="SMART" id="SM00442">
    <property type="entry name" value="FGF"/>
    <property type="match status" value="1"/>
</dbReference>
<name>A0A2K8JPC8_PRIPG</name>
<dbReference type="InterPro" id="IPR002209">
    <property type="entry name" value="Fibroblast_GF_fam"/>
</dbReference>
<dbReference type="InterPro" id="IPR008996">
    <property type="entry name" value="IL1/FGF"/>
</dbReference>
<evidence type="ECO:0000256" key="2">
    <source>
        <dbReference type="RuleBase" id="RU049442"/>
    </source>
</evidence>
<feature type="chain" id="PRO_5014489826" description="Fibroblast growth factor" evidence="2">
    <location>
        <begin position="19"/>
        <end position="365"/>
    </location>
</feature>
<feature type="compositionally biased region" description="Basic residues" evidence="3">
    <location>
        <begin position="249"/>
        <end position="262"/>
    </location>
</feature>
<evidence type="ECO:0000256" key="1">
    <source>
        <dbReference type="ARBA" id="ARBA00007936"/>
    </source>
</evidence>
<dbReference type="PRINTS" id="PR00263">
    <property type="entry name" value="HBGFFGF"/>
</dbReference>
<dbReference type="CDD" id="cd23311">
    <property type="entry name" value="beta-trefoil_FGF_Bnl-like"/>
    <property type="match status" value="1"/>
</dbReference>
<feature type="compositionally biased region" description="Basic residues" evidence="3">
    <location>
        <begin position="200"/>
        <end position="219"/>
    </location>
</feature>
<dbReference type="SUPFAM" id="SSF50353">
    <property type="entry name" value="Cytokine"/>
    <property type="match status" value="1"/>
</dbReference>
<organism evidence="4">
    <name type="scientific">Pristhesancus plagipennis</name>
    <name type="common">Common assassin bug</name>
    <dbReference type="NCBI Taxonomy" id="1955184"/>
    <lineage>
        <taxon>Eukaryota</taxon>
        <taxon>Metazoa</taxon>
        <taxon>Ecdysozoa</taxon>
        <taxon>Arthropoda</taxon>
        <taxon>Hexapoda</taxon>
        <taxon>Insecta</taxon>
        <taxon>Pterygota</taxon>
        <taxon>Neoptera</taxon>
        <taxon>Paraneoptera</taxon>
        <taxon>Hemiptera</taxon>
        <taxon>Heteroptera</taxon>
        <taxon>Panheteroptera</taxon>
        <taxon>Cimicomorpha</taxon>
        <taxon>Reduviidae</taxon>
        <taxon>Harpactorinae</taxon>
        <taxon>Harpactorini</taxon>
        <taxon>Pristhesancus</taxon>
    </lineage>
</organism>
<dbReference type="PRINTS" id="PR00262">
    <property type="entry name" value="IL1HBGF"/>
</dbReference>
<feature type="compositionally biased region" description="Acidic residues" evidence="3">
    <location>
        <begin position="324"/>
        <end position="345"/>
    </location>
</feature>
<protein>
    <recommendedName>
        <fullName evidence="2">Fibroblast growth factor</fullName>
        <shortName evidence="2">FGF</shortName>
    </recommendedName>
</protein>
<dbReference type="PANTHER" id="PTHR11486">
    <property type="entry name" value="FIBROBLAST GROWTH FACTOR"/>
    <property type="match status" value="1"/>
</dbReference>
<evidence type="ECO:0000313" key="4">
    <source>
        <dbReference type="EMBL" id="ATU82883.1"/>
    </source>
</evidence>
<feature type="region of interest" description="Disordered" evidence="3">
    <location>
        <begin position="291"/>
        <end position="345"/>
    </location>
</feature>
<proteinExistence type="evidence at transcript level"/>
<keyword evidence="2" id="KW-0732">Signal</keyword>
<feature type="compositionally biased region" description="Basic residues" evidence="3">
    <location>
        <begin position="309"/>
        <end position="319"/>
    </location>
</feature>
<sequence>MAMFESGHTAWLIVLVSAAVLASSPPHLAHITGASRKIRMYMKNAYLQMTPDGNVSGATDDQSPTTMLQRSSVNMGKVKIQGVTTCMYLCMDICGIPYASREFTDECVFNEIIEEHNYNTYSSAKYSNRRRTLYLGMNTKGQPRRVQIRSGSLLGKLSTYTRVLTQPVEPNEVEAAKHGKTVCLPLPPATTASPSERPVRPRCRMRQRRPRRRKKKRPCINKEGEPQCPHTETVVGSHHSISNTSKSNHPQHPHRRIPSHRRKCEEGDKDCLYRRSRLNGLIRKLRLETGSGVVDGAGSPAAPRSGGVRVRHRKHRTAVRLKEDEEDQEEQHEEEDDEEDVTMTADDELILDEQTDLFMYNNENK</sequence>
<reference evidence="4" key="1">
    <citation type="submission" date="2016-10" db="EMBL/GenBank/DDBJ databases">
        <title>The assassin bug Pristhesancus plagipennis produces two different types of venom.</title>
        <authorList>
            <person name="Walker A.A."/>
            <person name="Herzig V."/>
            <person name="Jin J."/>
            <person name="Fry B.G."/>
            <person name="King G.F."/>
        </authorList>
    </citation>
    <scope>NUCLEOTIDE SEQUENCE</scope>
    <source>
        <tissue evidence="4">Venom/labial glands</tissue>
    </source>
</reference>
<feature type="compositionally biased region" description="Low complexity" evidence="3">
    <location>
        <begin position="296"/>
        <end position="307"/>
    </location>
</feature>
<dbReference type="AlphaFoldDB" id="A0A2K8JPC8"/>
<dbReference type="Gene3D" id="2.80.10.50">
    <property type="match status" value="1"/>
</dbReference>
<evidence type="ECO:0000256" key="3">
    <source>
        <dbReference type="SAM" id="MobiDB-lite"/>
    </source>
</evidence>
<comment type="similarity">
    <text evidence="1 2">Belongs to the heparin-binding growth factors family.</text>
</comment>
<dbReference type="Pfam" id="PF00167">
    <property type="entry name" value="FGF"/>
    <property type="match status" value="1"/>
</dbReference>
<accession>A0A2K8JPC8</accession>
<dbReference type="EMBL" id="KY031132">
    <property type="protein sequence ID" value="ATU82883.1"/>
    <property type="molecule type" value="mRNA"/>
</dbReference>